<dbReference type="GO" id="GO:0005737">
    <property type="term" value="C:cytoplasm"/>
    <property type="evidence" value="ECO:0000318"/>
    <property type="project" value="GO_Central"/>
</dbReference>
<dbReference type="PROSITE" id="PS50158">
    <property type="entry name" value="ZF_CCHC"/>
    <property type="match status" value="3"/>
</dbReference>
<evidence type="ECO:0000256" key="1">
    <source>
        <dbReference type="PROSITE-ProRule" id="PRU00047"/>
    </source>
</evidence>
<dbReference type="InterPro" id="IPR001878">
    <property type="entry name" value="Znf_CCHC"/>
</dbReference>
<evidence type="ECO:0000313" key="5">
    <source>
        <dbReference type="Proteomes" id="UP000011750"/>
    </source>
</evidence>
<feature type="region of interest" description="Disordered" evidence="2">
    <location>
        <begin position="41"/>
        <end position="84"/>
    </location>
</feature>
<dbReference type="GO" id="GO:0045182">
    <property type="term" value="F:translation regulator activity"/>
    <property type="evidence" value="ECO:0000318"/>
    <property type="project" value="GO_Central"/>
</dbReference>
<dbReference type="EnsemblPlants" id="Bra002282.1">
    <property type="protein sequence ID" value="Bra002282.1-P"/>
    <property type="gene ID" value="Bra002282"/>
</dbReference>
<accession>M4CDK1</accession>
<feature type="domain" description="CCHC-type" evidence="3">
    <location>
        <begin position="274"/>
        <end position="289"/>
    </location>
</feature>
<feature type="domain" description="CCHC-type" evidence="3">
    <location>
        <begin position="299"/>
        <end position="315"/>
    </location>
</feature>
<name>M4CDK1_BRACM</name>
<dbReference type="InterPro" id="IPR036875">
    <property type="entry name" value="Znf_CCHC_sf"/>
</dbReference>
<evidence type="ECO:0000313" key="4">
    <source>
        <dbReference type="EnsemblPlants" id="Bra002282.1-P"/>
    </source>
</evidence>
<dbReference type="PANTHER" id="PTHR23002">
    <property type="entry name" value="ZINC FINGER CCHC DOMAIN CONTAINING PROTEIN"/>
    <property type="match status" value="1"/>
</dbReference>
<reference evidence="4" key="3">
    <citation type="submission" date="2023-03" db="UniProtKB">
        <authorList>
            <consortium name="EnsemblPlants"/>
        </authorList>
    </citation>
    <scope>IDENTIFICATION</scope>
    <source>
        <strain evidence="4">cv. Chiifu-401-42</strain>
    </source>
</reference>
<dbReference type="SMR" id="M4CDK1"/>
<dbReference type="OMA" id="RILECMQ"/>
<dbReference type="Gramene" id="Bra002282.1">
    <property type="protein sequence ID" value="Bra002282.1-P"/>
    <property type="gene ID" value="Bra002282"/>
</dbReference>
<dbReference type="GO" id="GO:2000767">
    <property type="term" value="P:positive regulation of cytoplasmic translation"/>
    <property type="evidence" value="ECO:0000318"/>
    <property type="project" value="GO_Central"/>
</dbReference>
<dbReference type="GO" id="GO:0008270">
    <property type="term" value="F:zinc ion binding"/>
    <property type="evidence" value="ECO:0007669"/>
    <property type="project" value="UniProtKB-KW"/>
</dbReference>
<reference evidence="4 5" key="1">
    <citation type="journal article" date="2011" name="Nat. Genet.">
        <title>The genome of the mesopolyploid crop species Brassica rapa.</title>
        <authorList>
            <consortium name="Brassica rapa Genome Sequencing Project Consortium"/>
            <person name="Wang X."/>
            <person name="Wang H."/>
            <person name="Wang J."/>
            <person name="Sun R."/>
            <person name="Wu J."/>
            <person name="Liu S."/>
            <person name="Bai Y."/>
            <person name="Mun J.H."/>
            <person name="Bancroft I."/>
            <person name="Cheng F."/>
            <person name="Huang S."/>
            <person name="Li X."/>
            <person name="Hua W."/>
            <person name="Wang J."/>
            <person name="Wang X."/>
            <person name="Freeling M."/>
            <person name="Pires J.C."/>
            <person name="Paterson A.H."/>
            <person name="Chalhoub B."/>
            <person name="Wang B."/>
            <person name="Hayward A."/>
            <person name="Sharpe A.G."/>
            <person name="Park B.S."/>
            <person name="Weisshaar B."/>
            <person name="Liu B."/>
            <person name="Li B."/>
            <person name="Liu B."/>
            <person name="Tong C."/>
            <person name="Song C."/>
            <person name="Duran C."/>
            <person name="Peng C."/>
            <person name="Geng C."/>
            <person name="Koh C."/>
            <person name="Lin C."/>
            <person name="Edwards D."/>
            <person name="Mu D."/>
            <person name="Shen D."/>
            <person name="Soumpourou E."/>
            <person name="Li F."/>
            <person name="Fraser F."/>
            <person name="Conant G."/>
            <person name="Lassalle G."/>
            <person name="King G.J."/>
            <person name="Bonnema G."/>
            <person name="Tang H."/>
            <person name="Wang H."/>
            <person name="Belcram H."/>
            <person name="Zhou H."/>
            <person name="Hirakawa H."/>
            <person name="Abe H."/>
            <person name="Guo H."/>
            <person name="Wang H."/>
            <person name="Jin H."/>
            <person name="Parkin I.A."/>
            <person name="Batley J."/>
            <person name="Kim J.S."/>
            <person name="Just J."/>
            <person name="Li J."/>
            <person name="Xu J."/>
            <person name="Deng J."/>
            <person name="Kim J.A."/>
            <person name="Li J."/>
            <person name="Yu J."/>
            <person name="Meng J."/>
            <person name="Wang J."/>
            <person name="Min J."/>
            <person name="Poulain J."/>
            <person name="Wang J."/>
            <person name="Hatakeyama K."/>
            <person name="Wu K."/>
            <person name="Wang L."/>
            <person name="Fang L."/>
            <person name="Trick M."/>
            <person name="Links M.G."/>
            <person name="Zhao M."/>
            <person name="Jin M."/>
            <person name="Ramchiary N."/>
            <person name="Drou N."/>
            <person name="Berkman P.J."/>
            <person name="Cai Q."/>
            <person name="Huang Q."/>
            <person name="Li R."/>
            <person name="Tabata S."/>
            <person name="Cheng S."/>
            <person name="Zhang S."/>
            <person name="Zhang S."/>
            <person name="Huang S."/>
            <person name="Sato S."/>
            <person name="Sun S."/>
            <person name="Kwon S.J."/>
            <person name="Choi S.R."/>
            <person name="Lee T.H."/>
            <person name="Fan W."/>
            <person name="Zhao X."/>
            <person name="Tan X."/>
            <person name="Xu X."/>
            <person name="Wang Y."/>
            <person name="Qiu Y."/>
            <person name="Yin Y."/>
            <person name="Li Y."/>
            <person name="Du Y."/>
            <person name="Liao Y."/>
            <person name="Lim Y."/>
            <person name="Narusaka Y."/>
            <person name="Wang Y."/>
            <person name="Wang Z."/>
            <person name="Li Z."/>
            <person name="Wang Z."/>
            <person name="Xiong Z."/>
            <person name="Zhang Z."/>
        </authorList>
    </citation>
    <scope>NUCLEOTIDE SEQUENCE [LARGE SCALE GENOMIC DNA]</scope>
    <source>
        <strain evidence="4 5">cv. Chiifu-401-42</strain>
    </source>
</reference>
<evidence type="ECO:0000256" key="2">
    <source>
        <dbReference type="SAM" id="MobiDB-lite"/>
    </source>
</evidence>
<dbReference type="SMART" id="SM00343">
    <property type="entry name" value="ZnF_C2HC"/>
    <property type="match status" value="4"/>
</dbReference>
<sequence length="636" mass="71719">MCSIHSGIQVLQPQWRRKKTGFMFHLNPNTKFVFFPRALSSSDNNDGSVPSSRQNNRQTGYDPSEELFGVDFKPRNVSGDSREPRSWFGPNGQYIRELPCPTCRGRGYTSCSDCGIERARLDCPQCKGKGIMTCLRCLGDCVIWEESIDERPWEKARSSSPFRVKEDDEVDNLEIKFSPRGKSKRIYQSPPPEVGQKISRSLKSLNAKTGLFSNRMKIIHGDPVLHAQRVAAIKKAKGTPAARKHASETMKTFFSNHENREKRSLSMKGVKFYCKNCGQEGHRRFYCPELDTNADRRFRCRVCGGKGHNRRTCPKSKSMVSKGISTRNHQCGICGESGHNSRTCRKLARVKTTEGGVEDGVGKRVYACGFCKKMGHNNWARYCTIELAVLPYNEIHLWDRGFEENRNQVHYRILECMQRFMSREEIVNHLSVQFQTNPIWTNTAQIFQGDTGASSSYQLPPEADISNAGDAVIPLQPPLYPVDAAAQNLPGASSFPLKAAISNAIPLQPPRYPGNYTHPRSCLVLLKLFAHVIFLLMLAVYAAAAQNFPGASSSSQVPPEASNAGDAMIEILKQMLSRLDQMLTKQDQSLTKQDQMLTKQDQMLNLLTRKRERTDQDQDEQVPDPRRQRTSDSPTL</sequence>
<keyword evidence="1" id="KW-0479">Metal-binding</keyword>
<dbReference type="eggNOG" id="ENOG502QTY0">
    <property type="taxonomic scope" value="Eukaryota"/>
</dbReference>
<feature type="region of interest" description="Disordered" evidence="2">
    <location>
        <begin position="587"/>
        <end position="636"/>
    </location>
</feature>
<keyword evidence="1" id="KW-0862">Zinc</keyword>
<evidence type="ECO:0000259" key="3">
    <source>
        <dbReference type="PROSITE" id="PS50158"/>
    </source>
</evidence>
<dbReference type="AlphaFoldDB" id="M4CDK1"/>
<keyword evidence="5" id="KW-1185">Reference proteome</keyword>
<reference evidence="4 5" key="2">
    <citation type="journal article" date="2018" name="Hortic Res">
        <title>Improved Brassica rapa reference genome by single-molecule sequencing and chromosome conformation capture technologies.</title>
        <authorList>
            <person name="Zhang L."/>
            <person name="Cai X."/>
            <person name="Wu J."/>
            <person name="Liu M."/>
            <person name="Grob S."/>
            <person name="Cheng F."/>
            <person name="Liang J."/>
            <person name="Cai C."/>
            <person name="Liu Z."/>
            <person name="Liu B."/>
            <person name="Wang F."/>
            <person name="Li S."/>
            <person name="Liu F."/>
            <person name="Li X."/>
            <person name="Cheng L."/>
            <person name="Yang W."/>
            <person name="Li M.H."/>
            <person name="Grossniklaus U."/>
            <person name="Zheng H."/>
            <person name="Wang X."/>
        </authorList>
    </citation>
    <scope>NUCLEOTIDE SEQUENCE [LARGE SCALE GENOMIC DNA]</scope>
    <source>
        <strain evidence="4 5">cv. Chiifu-401-42</strain>
    </source>
</reference>
<dbReference type="InParanoid" id="M4CDK1"/>
<dbReference type="InterPro" id="IPR051714">
    <property type="entry name" value="Znf_CCHC_NABP"/>
</dbReference>
<dbReference type="STRING" id="51351.M4CDK1"/>
<dbReference type="HOGENOM" id="CLU_430467_0_0_1"/>
<dbReference type="GO" id="GO:0003727">
    <property type="term" value="F:single-stranded RNA binding"/>
    <property type="evidence" value="ECO:0000318"/>
    <property type="project" value="GO_Central"/>
</dbReference>
<dbReference type="Gene3D" id="4.10.60.10">
    <property type="entry name" value="Zinc finger, CCHC-type"/>
    <property type="match status" value="2"/>
</dbReference>
<dbReference type="SUPFAM" id="SSF57756">
    <property type="entry name" value="Retrovirus zinc finger-like domains"/>
    <property type="match status" value="1"/>
</dbReference>
<feature type="compositionally biased region" description="Polar residues" evidence="2">
    <location>
        <begin position="587"/>
        <end position="605"/>
    </location>
</feature>
<protein>
    <recommendedName>
        <fullName evidence="3">CCHC-type domain-containing protein</fullName>
    </recommendedName>
</protein>
<keyword evidence="1" id="KW-0863">Zinc-finger</keyword>
<feature type="domain" description="CCHC-type" evidence="3">
    <location>
        <begin position="331"/>
        <end position="346"/>
    </location>
</feature>
<dbReference type="FunCoup" id="M4CDK1">
    <property type="interactions" value="213"/>
</dbReference>
<organism evidence="4 5">
    <name type="scientific">Brassica campestris</name>
    <name type="common">Field mustard</name>
    <dbReference type="NCBI Taxonomy" id="3711"/>
    <lineage>
        <taxon>Eukaryota</taxon>
        <taxon>Viridiplantae</taxon>
        <taxon>Streptophyta</taxon>
        <taxon>Embryophyta</taxon>
        <taxon>Tracheophyta</taxon>
        <taxon>Spermatophyta</taxon>
        <taxon>Magnoliopsida</taxon>
        <taxon>eudicotyledons</taxon>
        <taxon>Gunneridae</taxon>
        <taxon>Pentapetalae</taxon>
        <taxon>rosids</taxon>
        <taxon>malvids</taxon>
        <taxon>Brassicales</taxon>
        <taxon>Brassicaceae</taxon>
        <taxon>Brassiceae</taxon>
        <taxon>Brassica</taxon>
    </lineage>
</organism>
<dbReference type="GO" id="GO:0003729">
    <property type="term" value="F:mRNA binding"/>
    <property type="evidence" value="ECO:0000318"/>
    <property type="project" value="GO_Central"/>
</dbReference>
<dbReference type="Proteomes" id="UP000011750">
    <property type="component" value="Chromosome A10"/>
</dbReference>
<proteinExistence type="predicted"/>
<feature type="compositionally biased region" description="Polar residues" evidence="2">
    <location>
        <begin position="41"/>
        <end position="61"/>
    </location>
</feature>